<feature type="binding site" evidence="10">
    <location>
        <begin position="149"/>
        <end position="152"/>
    </location>
    <ligand>
        <name>substrate</name>
    </ligand>
</feature>
<keyword evidence="5 10" id="KW-0378">Hydrolase</keyword>
<accession>A0A1M4W2H2</accession>
<protein>
    <recommendedName>
        <fullName evidence="10">dITP/XTP pyrophosphatase</fullName>
        <ecNumber evidence="10">3.6.1.66</ecNumber>
    </recommendedName>
    <alternativeName>
        <fullName evidence="10">Non-canonical purine NTP pyrophosphatase</fullName>
    </alternativeName>
    <alternativeName>
        <fullName evidence="10">Non-standard purine NTP pyrophosphatase</fullName>
    </alternativeName>
    <alternativeName>
        <fullName evidence="10">Nucleoside-triphosphate diphosphatase</fullName>
    </alternativeName>
    <alternativeName>
        <fullName evidence="10">Nucleoside-triphosphate pyrophosphatase</fullName>
        <shortName evidence="10">NTPase</shortName>
    </alternativeName>
</protein>
<dbReference type="InterPro" id="IPR020922">
    <property type="entry name" value="dITP/XTP_pyrophosphatase"/>
</dbReference>
<evidence type="ECO:0000256" key="9">
    <source>
        <dbReference type="ARBA" id="ARBA00052017"/>
    </source>
</evidence>
<dbReference type="GO" id="GO:0035870">
    <property type="term" value="F:dITP diphosphatase activity"/>
    <property type="evidence" value="ECO:0007669"/>
    <property type="project" value="UniProtKB-UniRule"/>
</dbReference>
<dbReference type="GO" id="GO:0009117">
    <property type="term" value="P:nucleotide metabolic process"/>
    <property type="evidence" value="ECO:0007669"/>
    <property type="project" value="UniProtKB-KW"/>
</dbReference>
<feature type="binding site" evidence="10">
    <location>
        <position position="39"/>
    </location>
    <ligand>
        <name>Mg(2+)</name>
        <dbReference type="ChEBI" id="CHEBI:18420"/>
    </ligand>
</feature>
<dbReference type="NCBIfam" id="TIGR00042">
    <property type="entry name" value="RdgB/HAM1 family non-canonical purine NTP pyrophosphatase"/>
    <property type="match status" value="1"/>
</dbReference>
<keyword evidence="4 10" id="KW-0547">Nucleotide-binding</keyword>
<reference evidence="12 13" key="1">
    <citation type="submission" date="2016-11" db="EMBL/GenBank/DDBJ databases">
        <authorList>
            <person name="Jaros S."/>
            <person name="Januszkiewicz K."/>
            <person name="Wedrychowicz H."/>
        </authorList>
    </citation>
    <scope>NUCLEOTIDE SEQUENCE [LARGE SCALE GENOMIC DNA]</scope>
    <source>
        <strain evidence="12 13">DSM 25661</strain>
    </source>
</reference>
<dbReference type="EMBL" id="FQTW01000005">
    <property type="protein sequence ID" value="SHE75397.1"/>
    <property type="molecule type" value="Genomic_DNA"/>
</dbReference>
<dbReference type="InterPro" id="IPR002637">
    <property type="entry name" value="RdgB/HAM1"/>
</dbReference>
<feature type="binding site" evidence="10">
    <location>
        <begin position="177"/>
        <end position="178"/>
    </location>
    <ligand>
        <name>substrate</name>
    </ligand>
</feature>
<dbReference type="SUPFAM" id="SSF52972">
    <property type="entry name" value="ITPase-like"/>
    <property type="match status" value="1"/>
</dbReference>
<gene>
    <name evidence="12" type="ORF">SAMN05444278_10541</name>
</gene>
<organism evidence="12 13">
    <name type="scientific">Psychroflexus salarius</name>
    <dbReference type="NCBI Taxonomy" id="1155689"/>
    <lineage>
        <taxon>Bacteria</taxon>
        <taxon>Pseudomonadati</taxon>
        <taxon>Bacteroidota</taxon>
        <taxon>Flavobacteriia</taxon>
        <taxon>Flavobacteriales</taxon>
        <taxon>Flavobacteriaceae</taxon>
        <taxon>Psychroflexus</taxon>
    </lineage>
</organism>
<dbReference type="OrthoDB" id="9807456at2"/>
<dbReference type="GO" id="GO:0036220">
    <property type="term" value="F:ITP diphosphatase activity"/>
    <property type="evidence" value="ECO:0007669"/>
    <property type="project" value="UniProtKB-UniRule"/>
</dbReference>
<feature type="binding site" evidence="10">
    <location>
        <position position="172"/>
    </location>
    <ligand>
        <name>substrate</name>
    </ligand>
</feature>
<proteinExistence type="inferred from homology"/>
<keyword evidence="3 10" id="KW-0479">Metal-binding</keyword>
<evidence type="ECO:0000256" key="2">
    <source>
        <dbReference type="ARBA" id="ARBA00011738"/>
    </source>
</evidence>
<dbReference type="GO" id="GO:0009146">
    <property type="term" value="P:purine nucleoside triphosphate catabolic process"/>
    <property type="evidence" value="ECO:0007669"/>
    <property type="project" value="UniProtKB-UniRule"/>
</dbReference>
<keyword evidence="6 10" id="KW-0460">Magnesium</keyword>
<comment type="catalytic activity">
    <reaction evidence="8 10">
        <text>dITP + H2O = dIMP + diphosphate + H(+)</text>
        <dbReference type="Rhea" id="RHEA:28342"/>
        <dbReference type="ChEBI" id="CHEBI:15377"/>
        <dbReference type="ChEBI" id="CHEBI:15378"/>
        <dbReference type="ChEBI" id="CHEBI:33019"/>
        <dbReference type="ChEBI" id="CHEBI:61194"/>
        <dbReference type="ChEBI" id="CHEBI:61382"/>
        <dbReference type="EC" id="3.6.1.66"/>
    </reaction>
</comment>
<evidence type="ECO:0000313" key="12">
    <source>
        <dbReference type="EMBL" id="SHE75397.1"/>
    </source>
</evidence>
<comment type="function">
    <text evidence="10">Pyrophosphatase that catalyzes the hydrolysis of nucleoside triphosphates to their monophosphate derivatives, with a high preference for the non-canonical purine nucleotides XTP (xanthosine triphosphate), dITP (deoxyinosine triphosphate) and ITP. Seems to function as a house-cleaning enzyme that removes non-canonical purine nucleotides from the nucleotide pool, thus preventing their incorporation into DNA/RNA and avoiding chromosomal lesions.</text>
</comment>
<comment type="subunit">
    <text evidence="2 10">Homodimer.</text>
</comment>
<evidence type="ECO:0000256" key="10">
    <source>
        <dbReference type="HAMAP-Rule" id="MF_01405"/>
    </source>
</evidence>
<dbReference type="PANTHER" id="PTHR11067:SF9">
    <property type="entry name" value="INOSINE TRIPHOSPHATE PYROPHOSPHATASE"/>
    <property type="match status" value="1"/>
</dbReference>
<keyword evidence="7 10" id="KW-0546">Nucleotide metabolism</keyword>
<feature type="binding site" evidence="10">
    <location>
        <begin position="7"/>
        <end position="12"/>
    </location>
    <ligand>
        <name>substrate</name>
    </ligand>
</feature>
<dbReference type="GO" id="GO:0046872">
    <property type="term" value="F:metal ion binding"/>
    <property type="evidence" value="ECO:0007669"/>
    <property type="project" value="UniProtKB-KW"/>
</dbReference>
<evidence type="ECO:0000256" key="1">
    <source>
        <dbReference type="ARBA" id="ARBA00008023"/>
    </source>
</evidence>
<dbReference type="AlphaFoldDB" id="A0A1M4W2H2"/>
<evidence type="ECO:0000256" key="3">
    <source>
        <dbReference type="ARBA" id="ARBA00022723"/>
    </source>
</evidence>
<sequence>MKLIFATHNPNKVSEIQAMLPSGIELISLKDLDDYDEIEETASTIEGNAKLKVEAIANKYNYPCFADDTGLEVAALNGEPGVKSARYAGETKDSKANMRKLLNNLADKSNRKAQFKTVIAYKAKGGQILTFEGICKGEILKSARGEGGFGYDPIFLPSGYTQSFAEMTANEKHLISHRGLAFKKFIKFLSESHKNKTL</sequence>
<dbReference type="GO" id="GO:0017111">
    <property type="term" value="F:ribonucleoside triphosphate phosphatase activity"/>
    <property type="evidence" value="ECO:0007669"/>
    <property type="project" value="InterPro"/>
</dbReference>
<dbReference type="HAMAP" id="MF_01405">
    <property type="entry name" value="Non_canon_purine_NTPase"/>
    <property type="match status" value="1"/>
</dbReference>
<feature type="binding site" evidence="10">
    <location>
        <position position="69"/>
    </location>
    <ligand>
        <name>substrate</name>
    </ligand>
</feature>
<dbReference type="GO" id="GO:0036222">
    <property type="term" value="F:XTP diphosphatase activity"/>
    <property type="evidence" value="ECO:0007669"/>
    <property type="project" value="UniProtKB-UniRule"/>
</dbReference>
<dbReference type="PANTHER" id="PTHR11067">
    <property type="entry name" value="INOSINE TRIPHOSPHATE PYROPHOSPHATASE/HAM1 PROTEIN"/>
    <property type="match status" value="1"/>
</dbReference>
<comment type="catalytic activity">
    <reaction evidence="9 10">
        <text>XTP + H2O = XMP + diphosphate + H(+)</text>
        <dbReference type="Rhea" id="RHEA:28610"/>
        <dbReference type="ChEBI" id="CHEBI:15377"/>
        <dbReference type="ChEBI" id="CHEBI:15378"/>
        <dbReference type="ChEBI" id="CHEBI:33019"/>
        <dbReference type="ChEBI" id="CHEBI:57464"/>
        <dbReference type="ChEBI" id="CHEBI:61314"/>
        <dbReference type="EC" id="3.6.1.66"/>
    </reaction>
</comment>
<dbReference type="STRING" id="1155689.SAMN05444278_10541"/>
<comment type="similarity">
    <text evidence="1 10 11">Belongs to the HAM1 NTPase family.</text>
</comment>
<feature type="binding site" evidence="10">
    <location>
        <position position="68"/>
    </location>
    <ligand>
        <name>Mg(2+)</name>
        <dbReference type="ChEBI" id="CHEBI:18420"/>
    </ligand>
</feature>
<evidence type="ECO:0000256" key="4">
    <source>
        <dbReference type="ARBA" id="ARBA00022741"/>
    </source>
</evidence>
<dbReference type="GO" id="GO:0005829">
    <property type="term" value="C:cytosol"/>
    <property type="evidence" value="ECO:0007669"/>
    <property type="project" value="TreeGrafter"/>
</dbReference>
<dbReference type="Gene3D" id="3.90.950.10">
    <property type="match status" value="1"/>
</dbReference>
<evidence type="ECO:0000256" key="5">
    <source>
        <dbReference type="ARBA" id="ARBA00022801"/>
    </source>
</evidence>
<evidence type="ECO:0000256" key="7">
    <source>
        <dbReference type="ARBA" id="ARBA00023080"/>
    </source>
</evidence>
<dbReference type="Pfam" id="PF01725">
    <property type="entry name" value="Ham1p_like"/>
    <property type="match status" value="1"/>
</dbReference>
<dbReference type="EC" id="3.6.1.66" evidence="10"/>
<dbReference type="Proteomes" id="UP000184462">
    <property type="component" value="Unassembled WGS sequence"/>
</dbReference>
<evidence type="ECO:0000313" key="13">
    <source>
        <dbReference type="Proteomes" id="UP000184462"/>
    </source>
</evidence>
<dbReference type="GO" id="GO:0000166">
    <property type="term" value="F:nucleotide binding"/>
    <property type="evidence" value="ECO:0007669"/>
    <property type="project" value="UniProtKB-KW"/>
</dbReference>
<name>A0A1M4W2H2_9FLAO</name>
<keyword evidence="13" id="KW-1185">Reference proteome</keyword>
<comment type="catalytic activity">
    <reaction evidence="10">
        <text>ITP + H2O = IMP + diphosphate + H(+)</text>
        <dbReference type="Rhea" id="RHEA:29399"/>
        <dbReference type="ChEBI" id="CHEBI:15377"/>
        <dbReference type="ChEBI" id="CHEBI:15378"/>
        <dbReference type="ChEBI" id="CHEBI:33019"/>
        <dbReference type="ChEBI" id="CHEBI:58053"/>
        <dbReference type="ChEBI" id="CHEBI:61402"/>
        <dbReference type="EC" id="3.6.1.66"/>
    </reaction>
</comment>
<evidence type="ECO:0000256" key="6">
    <source>
        <dbReference type="ARBA" id="ARBA00022842"/>
    </source>
</evidence>
<dbReference type="FunFam" id="3.90.950.10:FF:000001">
    <property type="entry name" value="dITP/XTP pyrophosphatase"/>
    <property type="match status" value="1"/>
</dbReference>
<dbReference type="CDD" id="cd00515">
    <property type="entry name" value="HAM1"/>
    <property type="match status" value="1"/>
</dbReference>
<evidence type="ECO:0000256" key="8">
    <source>
        <dbReference type="ARBA" id="ARBA00051875"/>
    </source>
</evidence>
<dbReference type="RefSeq" id="WP_073192970.1">
    <property type="nucleotide sequence ID" value="NZ_FQTW01000005.1"/>
</dbReference>
<evidence type="ECO:0000256" key="11">
    <source>
        <dbReference type="RuleBase" id="RU003781"/>
    </source>
</evidence>
<dbReference type="InterPro" id="IPR029001">
    <property type="entry name" value="ITPase-like_fam"/>
</dbReference>
<comment type="cofactor">
    <cofactor evidence="10">
        <name>Mg(2+)</name>
        <dbReference type="ChEBI" id="CHEBI:18420"/>
    </cofactor>
    <text evidence="10">Binds 1 Mg(2+) ion per subunit.</text>
</comment>
<feature type="active site" description="Proton acceptor" evidence="10">
    <location>
        <position position="68"/>
    </location>
</feature>